<dbReference type="PANTHER" id="PTHR10098">
    <property type="entry name" value="RAPSYN-RELATED"/>
    <property type="match status" value="1"/>
</dbReference>
<organism evidence="2 3">
    <name type="scientific">Sedimentitalea nanhaiensis</name>
    <dbReference type="NCBI Taxonomy" id="999627"/>
    <lineage>
        <taxon>Bacteria</taxon>
        <taxon>Pseudomonadati</taxon>
        <taxon>Pseudomonadota</taxon>
        <taxon>Alphaproteobacteria</taxon>
        <taxon>Rhodobacterales</taxon>
        <taxon>Paracoccaceae</taxon>
        <taxon>Sedimentitalea</taxon>
    </lineage>
</organism>
<dbReference type="OrthoDB" id="8235393at2"/>
<accession>A0A1I7EBF1</accession>
<dbReference type="PANTHER" id="PTHR10098:SF108">
    <property type="entry name" value="TETRATRICOPEPTIDE REPEAT PROTEIN 28"/>
    <property type="match status" value="1"/>
</dbReference>
<gene>
    <name evidence="2" type="ORF">SAMN05216236_1599</name>
</gene>
<dbReference type="InterPro" id="IPR011990">
    <property type="entry name" value="TPR-like_helical_dom_sf"/>
</dbReference>
<dbReference type="EMBL" id="FPAW01000059">
    <property type="protein sequence ID" value="SFU21251.1"/>
    <property type="molecule type" value="Genomic_DNA"/>
</dbReference>
<evidence type="ECO:0000259" key="1">
    <source>
        <dbReference type="Pfam" id="PF12770"/>
    </source>
</evidence>
<proteinExistence type="predicted"/>
<dbReference type="Pfam" id="PF12770">
    <property type="entry name" value="CHAT"/>
    <property type="match status" value="1"/>
</dbReference>
<dbReference type="RefSeq" id="WP_081710410.1">
    <property type="nucleotide sequence ID" value="NZ_FPAW01000059.1"/>
</dbReference>
<feature type="domain" description="CHAT" evidence="1">
    <location>
        <begin position="749"/>
        <end position="1073"/>
    </location>
</feature>
<dbReference type="SUPFAM" id="SSF48452">
    <property type="entry name" value="TPR-like"/>
    <property type="match status" value="2"/>
</dbReference>
<dbReference type="Pfam" id="PF13424">
    <property type="entry name" value="TPR_12"/>
    <property type="match status" value="1"/>
</dbReference>
<name>A0A1I7EBF1_9RHOB</name>
<dbReference type="Gene3D" id="1.25.40.10">
    <property type="entry name" value="Tetratricopeptide repeat domain"/>
    <property type="match status" value="1"/>
</dbReference>
<evidence type="ECO:0000313" key="2">
    <source>
        <dbReference type="EMBL" id="SFU21251.1"/>
    </source>
</evidence>
<sequence>MAISISLWCIRLTLIVATSTFCIGNSSELAADPAATRSELASAIAASRQAAVDEDYEKSLQHMRRAKDILYRSENVDAQNLAFVWNEISVLEREREQGEEALKASLYAVEYGKLAEIDQNILSIYSINLGQAAFDTLKLDLSVSAFSEAYKYAKEAKNQELTIRSLIGTSSAQLLSGHPLATIDTITQWGGLDSEPKSRDEFLLCRILVQAYLLVGNSNSALFWLEKTTNAISPSMDTALGNEERTLSLSGMNTALLRARIAIGLADLSEAERLLEMIIAELPPDNNDYKPVLASAYYNIAEIHFLRGEFEESARHNRTSELLLLEIYGSDHPSTNQAIFRRGLIFFELGDYDLAEKLMIAAQRSLSQSLGSNSSYLLRFQTEILQLYSKKKDVEKSHKIARELEKSISELGGSDLKASLLGKASVGLFFKSVGELDKARRLLEEVQEGFQALNGFSHNRIYSLIALTEIYSIERQFDRGRKTGMLAVDFAGISGSQSIDRIGEARRVLAEIEWQLGNKTEALRLSRLNVELIERQLQEDALKPTYLSGYQTKALRDQVAQTLEFLWGHPELPSEFAKDEMFEVAQLVHLHDVSRASNGFLKSIVSTENKARGLLYERQRLSVLVSSLSRRTYESEITANREILDRISEAEAEISLIDTALTSVAPDILGEYATKIMTVDQVFSSLSESEVLWMQATFETQSFVFFLSAGNLEVRRAQIGELALKKLVENLRESVIPTVSGMPDFRLDIAKQLYSIFFLPFDSSIESRKRLIGIPDQSLQEISLSILAKYQFGADPLLGAGIRDHVFLGLSHEISLIPSPHLLVRQQQNPSSTFKSRTFVGVGNPILKGSPSDNLTDQQNIIDRETGLGRPMAINTMFEPLEETEVEINRMASLFHPGKRRLLLQKYATEKEFKSIDFREVGVIAFATHAVVSGDFDYLFEPALIMTPPDTATQQDDGFLTASEISKLDIPGSLVILGACNTAAASGRAGAPGLSGLAAAFFRAGARSVVASHWVILSQSSFLLMPSLLENSTATSEGNISLAHRDAMRQVANSKVLPGLSHPGVWGAFSVIGIM</sequence>
<dbReference type="AlphaFoldDB" id="A0A1I7EBF1"/>
<dbReference type="InterPro" id="IPR024983">
    <property type="entry name" value="CHAT_dom"/>
</dbReference>
<dbReference type="STRING" id="999627.SAMN05216236_1599"/>
<evidence type="ECO:0000313" key="3">
    <source>
        <dbReference type="Proteomes" id="UP000182466"/>
    </source>
</evidence>
<dbReference type="Proteomes" id="UP000182466">
    <property type="component" value="Unassembled WGS sequence"/>
</dbReference>
<keyword evidence="3" id="KW-1185">Reference proteome</keyword>
<reference evidence="2 3" key="1">
    <citation type="submission" date="2016-10" db="EMBL/GenBank/DDBJ databases">
        <authorList>
            <person name="de Groot N.N."/>
        </authorList>
    </citation>
    <scope>NUCLEOTIDE SEQUENCE [LARGE SCALE GENOMIC DNA]</scope>
    <source>
        <strain evidence="2 3">CGMCC 1.10959</strain>
    </source>
</reference>
<protein>
    <submittedName>
        <fullName evidence="2">CHAT domain-containing protein</fullName>
    </submittedName>
</protein>